<feature type="transmembrane region" description="Helical" evidence="13">
    <location>
        <begin position="353"/>
        <end position="375"/>
    </location>
</feature>
<name>A0A1B8RQA7_9CLOT</name>
<dbReference type="PANTHER" id="PTHR43298:SF2">
    <property type="entry name" value="FMN_FAD EXPORTER YEEO-RELATED"/>
    <property type="match status" value="1"/>
</dbReference>
<keyword evidence="10" id="KW-0406">Ion transport</keyword>
<feature type="transmembrane region" description="Helical" evidence="13">
    <location>
        <begin position="164"/>
        <end position="185"/>
    </location>
</feature>
<evidence type="ECO:0000256" key="6">
    <source>
        <dbReference type="ARBA" id="ARBA00022449"/>
    </source>
</evidence>
<evidence type="ECO:0000256" key="13">
    <source>
        <dbReference type="SAM" id="Phobius"/>
    </source>
</evidence>
<dbReference type="GO" id="GO:0015297">
    <property type="term" value="F:antiporter activity"/>
    <property type="evidence" value="ECO:0007669"/>
    <property type="project" value="UniProtKB-KW"/>
</dbReference>
<evidence type="ECO:0000256" key="5">
    <source>
        <dbReference type="ARBA" id="ARBA00022448"/>
    </source>
</evidence>
<feature type="transmembrane region" description="Helical" evidence="13">
    <location>
        <begin position="314"/>
        <end position="333"/>
    </location>
</feature>
<evidence type="ECO:0000256" key="12">
    <source>
        <dbReference type="ARBA" id="ARBA00031636"/>
    </source>
</evidence>
<evidence type="ECO:0000256" key="3">
    <source>
        <dbReference type="ARBA" id="ARBA00010199"/>
    </source>
</evidence>
<evidence type="ECO:0000256" key="1">
    <source>
        <dbReference type="ARBA" id="ARBA00003408"/>
    </source>
</evidence>
<accession>A0A1B8RQA7</accession>
<feature type="transmembrane region" description="Helical" evidence="13">
    <location>
        <begin position="50"/>
        <end position="75"/>
    </location>
</feature>
<dbReference type="InterPro" id="IPR048279">
    <property type="entry name" value="MdtK-like"/>
</dbReference>
<dbReference type="OrthoDB" id="9776324at2"/>
<feature type="transmembrane region" description="Helical" evidence="13">
    <location>
        <begin position="413"/>
        <end position="433"/>
    </location>
</feature>
<keyword evidence="5" id="KW-0813">Transport</keyword>
<keyword evidence="15" id="KW-1185">Reference proteome</keyword>
<dbReference type="GO" id="GO:0042910">
    <property type="term" value="F:xenobiotic transmembrane transporter activity"/>
    <property type="evidence" value="ECO:0007669"/>
    <property type="project" value="InterPro"/>
</dbReference>
<evidence type="ECO:0000256" key="4">
    <source>
        <dbReference type="ARBA" id="ARBA00020268"/>
    </source>
</evidence>
<keyword evidence="7" id="KW-1003">Cell membrane</keyword>
<keyword evidence="6" id="KW-0050">Antiport</keyword>
<proteinExistence type="inferred from homology"/>
<dbReference type="NCBIfam" id="TIGR00797">
    <property type="entry name" value="matE"/>
    <property type="match status" value="1"/>
</dbReference>
<dbReference type="eggNOG" id="COG0534">
    <property type="taxonomic scope" value="Bacteria"/>
</dbReference>
<dbReference type="PIRSF" id="PIRSF006603">
    <property type="entry name" value="DinF"/>
    <property type="match status" value="1"/>
</dbReference>
<dbReference type="InterPro" id="IPR050222">
    <property type="entry name" value="MATE_MdtK"/>
</dbReference>
<evidence type="ECO:0000256" key="11">
    <source>
        <dbReference type="ARBA" id="ARBA00023136"/>
    </source>
</evidence>
<feature type="transmembrane region" description="Helical" evidence="13">
    <location>
        <begin position="387"/>
        <end position="407"/>
    </location>
</feature>
<keyword evidence="9 13" id="KW-1133">Transmembrane helix</keyword>
<comment type="function">
    <text evidence="1">Multidrug efflux pump.</text>
</comment>
<protein>
    <recommendedName>
        <fullName evidence="4">Probable multidrug resistance protein NorM</fullName>
    </recommendedName>
    <alternativeName>
        <fullName evidence="12">Multidrug-efflux transporter</fullName>
    </alternativeName>
</protein>
<evidence type="ECO:0000256" key="10">
    <source>
        <dbReference type="ARBA" id="ARBA00023065"/>
    </source>
</evidence>
<evidence type="ECO:0000256" key="9">
    <source>
        <dbReference type="ARBA" id="ARBA00022989"/>
    </source>
</evidence>
<feature type="transmembrane region" description="Helical" evidence="13">
    <location>
        <begin position="133"/>
        <end position="157"/>
    </location>
</feature>
<comment type="similarity">
    <text evidence="3">Belongs to the multi antimicrobial extrusion (MATE) (TC 2.A.66.1) family.</text>
</comment>
<dbReference type="RefSeq" id="WP_065254473.1">
    <property type="nucleotide sequence ID" value="NZ_JADNCG010000010.1"/>
</dbReference>
<comment type="caution">
    <text evidence="14">The sequence shown here is derived from an EMBL/GenBank/DDBJ whole genome shotgun (WGS) entry which is preliminary data.</text>
</comment>
<dbReference type="PANTHER" id="PTHR43298">
    <property type="entry name" value="MULTIDRUG RESISTANCE PROTEIN NORM-RELATED"/>
    <property type="match status" value="1"/>
</dbReference>
<organism evidence="14 15">
    <name type="scientific">Clostridium paraputrificum</name>
    <dbReference type="NCBI Taxonomy" id="29363"/>
    <lineage>
        <taxon>Bacteria</taxon>
        <taxon>Bacillati</taxon>
        <taxon>Bacillota</taxon>
        <taxon>Clostridia</taxon>
        <taxon>Eubacteriales</taxon>
        <taxon>Clostridiaceae</taxon>
        <taxon>Clostridium</taxon>
    </lineage>
</organism>
<evidence type="ECO:0000313" key="14">
    <source>
        <dbReference type="EMBL" id="OBY11021.1"/>
    </source>
</evidence>
<dbReference type="GO" id="GO:0006811">
    <property type="term" value="P:monoatomic ion transport"/>
    <property type="evidence" value="ECO:0007669"/>
    <property type="project" value="UniProtKB-KW"/>
</dbReference>
<dbReference type="Proteomes" id="UP000092714">
    <property type="component" value="Unassembled WGS sequence"/>
</dbReference>
<dbReference type="EMBL" id="MAPZ01000017">
    <property type="protein sequence ID" value="OBY11021.1"/>
    <property type="molecule type" value="Genomic_DNA"/>
</dbReference>
<gene>
    <name evidence="14" type="ORF">CP373A1_07630</name>
</gene>
<feature type="transmembrane region" description="Helical" evidence="13">
    <location>
        <begin position="232"/>
        <end position="248"/>
    </location>
</feature>
<comment type="subcellular location">
    <subcellularLocation>
        <location evidence="2">Cell membrane</location>
        <topology evidence="2">Multi-pass membrane protein</topology>
    </subcellularLocation>
</comment>
<dbReference type="CDD" id="cd13138">
    <property type="entry name" value="MATE_yoeA_like"/>
    <property type="match status" value="1"/>
</dbReference>
<sequence length="443" mass="48467">MLDMTKGNSNKLIIKFALPMILGNIFQQLYNLVDTIVVGRFVGPEALAAVGSSFAIVTFITSIIIGLAMGVGVILAQSYGSKENDKFKEISITSFIFIGGITLILMVISLISINLLLDLFNMPSELLGAAKEYLIIILLGLGFTFIYNLATAILRAIGDSKRPLYFLIIASVINVVIDLVFVINFNLGVKGVALATIIAQGVSAILSIIYVFKNISFIKFERKDIRIKKDTLKLVANYSILTSVQQSIMNFGILIVQGLVNTFGVTVMAAFAAGVKIDSIAYMPVQDFGNAFSTYVAQNKGAGKPERIKEGVKGAIKIIIAFCFFVSTLILVFSKNIMLLFVDKGEEEVIRLGVEYISVVAIFYVLIGFLFMFYGLYRGLGMLKMSIILTIISLGSRVILSYILSATTLGANGIWWSIPIGWALADGVGFYIYRKSRTILNKK</sequence>
<feature type="transmembrane region" description="Helical" evidence="13">
    <location>
        <begin position="254"/>
        <end position="275"/>
    </location>
</feature>
<evidence type="ECO:0000256" key="2">
    <source>
        <dbReference type="ARBA" id="ARBA00004651"/>
    </source>
</evidence>
<keyword evidence="11 13" id="KW-0472">Membrane</keyword>
<dbReference type="InterPro" id="IPR002528">
    <property type="entry name" value="MATE_fam"/>
</dbReference>
<feature type="transmembrane region" description="Helical" evidence="13">
    <location>
        <begin position="95"/>
        <end position="113"/>
    </location>
</feature>
<evidence type="ECO:0000256" key="7">
    <source>
        <dbReference type="ARBA" id="ARBA00022475"/>
    </source>
</evidence>
<feature type="transmembrane region" description="Helical" evidence="13">
    <location>
        <begin position="191"/>
        <end position="212"/>
    </location>
</feature>
<evidence type="ECO:0000313" key="15">
    <source>
        <dbReference type="Proteomes" id="UP000092714"/>
    </source>
</evidence>
<dbReference type="GO" id="GO:0005886">
    <property type="term" value="C:plasma membrane"/>
    <property type="evidence" value="ECO:0007669"/>
    <property type="project" value="UniProtKB-SubCell"/>
</dbReference>
<evidence type="ECO:0000256" key="8">
    <source>
        <dbReference type="ARBA" id="ARBA00022692"/>
    </source>
</evidence>
<dbReference type="Pfam" id="PF01554">
    <property type="entry name" value="MatE"/>
    <property type="match status" value="2"/>
</dbReference>
<dbReference type="AlphaFoldDB" id="A0A1B8RQA7"/>
<keyword evidence="8 13" id="KW-0812">Transmembrane</keyword>
<reference evidence="14 15" key="1">
    <citation type="submission" date="2016-06" db="EMBL/GenBank/DDBJ databases">
        <authorList>
            <person name="Kjaerup R.B."/>
            <person name="Dalgaard T.S."/>
            <person name="Juul-Madsen H.R."/>
        </authorList>
    </citation>
    <scope>NUCLEOTIDE SEQUENCE [LARGE SCALE GENOMIC DNA]</scope>
    <source>
        <strain evidence="14 15">373-A1</strain>
    </source>
</reference>